<organism evidence="1 2">
    <name type="scientific">Verticillium dahliae</name>
    <name type="common">Verticillium wilt</name>
    <dbReference type="NCBI Taxonomy" id="27337"/>
    <lineage>
        <taxon>Eukaryota</taxon>
        <taxon>Fungi</taxon>
        <taxon>Dikarya</taxon>
        <taxon>Ascomycota</taxon>
        <taxon>Pezizomycotina</taxon>
        <taxon>Sordariomycetes</taxon>
        <taxon>Hypocreomycetidae</taxon>
        <taxon>Glomerellales</taxon>
        <taxon>Plectosphaerellaceae</taxon>
        <taxon>Verticillium</taxon>
    </lineage>
</organism>
<evidence type="ECO:0000313" key="1">
    <source>
        <dbReference type="EMBL" id="RXG42230.1"/>
    </source>
</evidence>
<accession>A0A444RM11</accession>
<dbReference type="Proteomes" id="UP000288725">
    <property type="component" value="Unassembled WGS sequence"/>
</dbReference>
<protein>
    <submittedName>
        <fullName evidence="1">Uncharacterized protein</fullName>
    </submittedName>
</protein>
<name>A0A444RM11_VERDA</name>
<dbReference type="Pfam" id="PF21858">
    <property type="entry name" value="DUF6914"/>
    <property type="match status" value="1"/>
</dbReference>
<gene>
    <name evidence="1" type="ORF">VDGE_30284</name>
</gene>
<reference evidence="1 2" key="1">
    <citation type="submission" date="2018-12" db="EMBL/GenBank/DDBJ databases">
        <title>Genome of Verticillium dahliae isolate Getta Getta.</title>
        <authorList>
            <person name="Gardiner D.M."/>
        </authorList>
    </citation>
    <scope>NUCLEOTIDE SEQUENCE [LARGE SCALE GENOMIC DNA]</scope>
    <source>
        <strain evidence="1 2">Getta Getta</strain>
    </source>
</reference>
<evidence type="ECO:0000313" key="2">
    <source>
        <dbReference type="Proteomes" id="UP000288725"/>
    </source>
</evidence>
<proteinExistence type="predicted"/>
<dbReference type="AlphaFoldDB" id="A0A444RM11"/>
<comment type="caution">
    <text evidence="1">The sequence shown here is derived from an EMBL/GenBank/DDBJ whole genome shotgun (WGS) entry which is preliminary data.</text>
</comment>
<sequence>MAVRILVYVFRSLDKYLKFAIISYSAGNISYRTHLLFIRNSRSRYTTAIVSGSTMPSDKNRLYLALYARGGQGYHWALPVGPKHEDVNTSGKRYHAKLHMLQWRYDELDIPMAATNMILVRVLAAKVKRMDRLESIMRSVPVRPDVPDWTCRSWVEEAYKKLQSDGKATGSCPDWETLSNTALWYVQKKMEEHRFDGLAPPGQFSTWQVSTWTMVEGQELIL</sequence>
<dbReference type="EMBL" id="RSDZ01000145">
    <property type="protein sequence ID" value="RXG42230.1"/>
    <property type="molecule type" value="Genomic_DNA"/>
</dbReference>
<dbReference type="InterPro" id="IPR054208">
    <property type="entry name" value="DUF6914"/>
</dbReference>